<name>A0A383R604_PAEAL</name>
<evidence type="ECO:0000313" key="1">
    <source>
        <dbReference type="EMBL" id="SYX81756.1"/>
    </source>
</evidence>
<organism evidence="1 2">
    <name type="scientific">Paenibacillus alvei</name>
    <name type="common">Bacillus alvei</name>
    <dbReference type="NCBI Taxonomy" id="44250"/>
    <lineage>
        <taxon>Bacteria</taxon>
        <taxon>Bacillati</taxon>
        <taxon>Bacillota</taxon>
        <taxon>Bacilli</taxon>
        <taxon>Bacillales</taxon>
        <taxon>Paenibacillaceae</taxon>
        <taxon>Paenibacillus</taxon>
    </lineage>
</organism>
<sequence>MKIITCFHYMIWNSAFRIKLFKITYNPPFFDKNSIEIQPDVNLPFTSSSLILKTNRNLNKLSIQEGIRIVMLNY</sequence>
<reference evidence="2" key="1">
    <citation type="submission" date="2018-08" db="EMBL/GenBank/DDBJ databases">
        <authorList>
            <person name="Chevrot R."/>
        </authorList>
    </citation>
    <scope>NUCLEOTIDE SEQUENCE [LARGE SCALE GENOMIC DNA]</scope>
</reference>
<dbReference type="EMBL" id="LS992241">
    <property type="protein sequence ID" value="SYX81756.1"/>
    <property type="molecule type" value="Genomic_DNA"/>
</dbReference>
<evidence type="ECO:0000313" key="2">
    <source>
        <dbReference type="Proteomes" id="UP000304148"/>
    </source>
</evidence>
<dbReference type="Proteomes" id="UP000304148">
    <property type="component" value="Chromosome"/>
</dbReference>
<accession>A0A383R604</accession>
<gene>
    <name evidence="1" type="ORF">PBLR_10175</name>
</gene>
<proteinExistence type="predicted"/>
<protein>
    <submittedName>
        <fullName evidence="1">Uncharacterized protein</fullName>
    </submittedName>
</protein>
<dbReference type="AlphaFoldDB" id="A0A383R604"/>